<evidence type="ECO:0000259" key="1">
    <source>
        <dbReference type="Pfam" id="PF02371"/>
    </source>
</evidence>
<reference evidence="2" key="2">
    <citation type="journal article" date="2021" name="Mar. Drugs">
        <title>Genome Reduction and Secondary Metabolism of the Marine Sponge-Associated Cyanobacterium Leptothoe.</title>
        <authorList>
            <person name="Konstantinou D."/>
            <person name="Popin R.V."/>
            <person name="Fewer D.P."/>
            <person name="Sivonen K."/>
            <person name="Gkelis S."/>
        </authorList>
    </citation>
    <scope>NUCLEOTIDE SEQUENCE</scope>
    <source>
        <strain evidence="2">TAU-MAC 1115</strain>
    </source>
</reference>
<evidence type="ECO:0000313" key="3">
    <source>
        <dbReference type="Proteomes" id="UP000717364"/>
    </source>
</evidence>
<dbReference type="AlphaFoldDB" id="A0A947DB97"/>
<dbReference type="GO" id="GO:0004803">
    <property type="term" value="F:transposase activity"/>
    <property type="evidence" value="ECO:0007669"/>
    <property type="project" value="InterPro"/>
</dbReference>
<dbReference type="RefSeq" id="WP_215607073.1">
    <property type="nucleotide sequence ID" value="NZ_JADOES010000002.1"/>
</dbReference>
<accession>A0A947DB97</accession>
<dbReference type="InterPro" id="IPR003346">
    <property type="entry name" value="Transposase_20"/>
</dbReference>
<protein>
    <submittedName>
        <fullName evidence="2">Transposase</fullName>
    </submittedName>
</protein>
<sequence length="40" mass="4360">MNSKEITTRQLAAFAGLTPQEHESGTSVKGKTRLCKIGNR</sequence>
<feature type="domain" description="Transposase IS116/IS110/IS902 C-terminal" evidence="1">
    <location>
        <begin position="7"/>
        <end position="40"/>
    </location>
</feature>
<dbReference type="Proteomes" id="UP000717364">
    <property type="component" value="Unassembled WGS sequence"/>
</dbReference>
<name>A0A947DB97_9CYAN</name>
<dbReference type="GO" id="GO:0006313">
    <property type="term" value="P:DNA transposition"/>
    <property type="evidence" value="ECO:0007669"/>
    <property type="project" value="InterPro"/>
</dbReference>
<comment type="caution">
    <text evidence="2">The sequence shown here is derived from an EMBL/GenBank/DDBJ whole genome shotgun (WGS) entry which is preliminary data.</text>
</comment>
<gene>
    <name evidence="2" type="ORF">IXB50_00985</name>
</gene>
<proteinExistence type="predicted"/>
<organism evidence="2 3">
    <name type="scientific">Leptothoe spongobia TAU-MAC 1115</name>
    <dbReference type="NCBI Taxonomy" id="1967444"/>
    <lineage>
        <taxon>Bacteria</taxon>
        <taxon>Bacillati</taxon>
        <taxon>Cyanobacteriota</taxon>
        <taxon>Cyanophyceae</taxon>
        <taxon>Nodosilineales</taxon>
        <taxon>Cymatolegaceae</taxon>
        <taxon>Leptothoe</taxon>
        <taxon>Leptothoe spongobia</taxon>
    </lineage>
</organism>
<evidence type="ECO:0000313" key="2">
    <source>
        <dbReference type="EMBL" id="MBT9313997.1"/>
    </source>
</evidence>
<keyword evidence="3" id="KW-1185">Reference proteome</keyword>
<dbReference type="Pfam" id="PF02371">
    <property type="entry name" value="Transposase_20"/>
    <property type="match status" value="1"/>
</dbReference>
<dbReference type="EMBL" id="JADOES010000002">
    <property type="protein sequence ID" value="MBT9313997.1"/>
    <property type="molecule type" value="Genomic_DNA"/>
</dbReference>
<dbReference type="GO" id="GO:0003677">
    <property type="term" value="F:DNA binding"/>
    <property type="evidence" value="ECO:0007669"/>
    <property type="project" value="InterPro"/>
</dbReference>
<reference evidence="2" key="1">
    <citation type="submission" date="2020-11" db="EMBL/GenBank/DDBJ databases">
        <authorList>
            <person name="Konstantinou D."/>
            <person name="Gkelis S."/>
            <person name="Popin R."/>
            <person name="Fewer D."/>
            <person name="Sivonen K."/>
        </authorList>
    </citation>
    <scope>NUCLEOTIDE SEQUENCE</scope>
    <source>
        <strain evidence="2">TAU-MAC 1115</strain>
    </source>
</reference>